<dbReference type="InterPro" id="IPR025202">
    <property type="entry name" value="PLD-like_dom"/>
</dbReference>
<accession>A0AAX3TZ81</accession>
<feature type="signal peptide" evidence="1">
    <location>
        <begin position="1"/>
        <end position="21"/>
    </location>
</feature>
<dbReference type="Proteomes" id="UP001239257">
    <property type="component" value="Chromosome 1"/>
</dbReference>
<organism evidence="3 4">
    <name type="scientific">Vibrio aestuarianus</name>
    <dbReference type="NCBI Taxonomy" id="28171"/>
    <lineage>
        <taxon>Bacteria</taxon>
        <taxon>Pseudomonadati</taxon>
        <taxon>Pseudomonadota</taxon>
        <taxon>Gammaproteobacteria</taxon>
        <taxon>Vibrionales</taxon>
        <taxon>Vibrionaceae</taxon>
        <taxon>Vibrio</taxon>
    </lineage>
</organism>
<reference evidence="3" key="1">
    <citation type="submission" date="2022-02" db="EMBL/GenBank/DDBJ databases">
        <title>Emergence and expansion in Europe of a Vibrio aestuarianus clonal complex pathogenic for oysters.</title>
        <authorList>
            <person name="Mesnil A."/>
            <person name="Travers M.-A."/>
        </authorList>
    </citation>
    <scope>NUCLEOTIDE SEQUENCE</scope>
    <source>
        <strain evidence="3">U29</strain>
    </source>
</reference>
<keyword evidence="1" id="KW-0732">Signal</keyword>
<gene>
    <name evidence="3" type="ORF">PYE51_07490</name>
</gene>
<dbReference type="PROSITE" id="PS51257">
    <property type="entry name" value="PROKAR_LIPOPROTEIN"/>
    <property type="match status" value="1"/>
</dbReference>
<evidence type="ECO:0000313" key="3">
    <source>
        <dbReference type="EMBL" id="WGK80517.1"/>
    </source>
</evidence>
<dbReference type="Gene3D" id="3.30.870.10">
    <property type="entry name" value="Endonuclease Chain A"/>
    <property type="match status" value="2"/>
</dbReference>
<protein>
    <submittedName>
        <fullName evidence="3">Phospholipase D family protein</fullName>
    </submittedName>
</protein>
<evidence type="ECO:0000313" key="4">
    <source>
        <dbReference type="Proteomes" id="UP001239257"/>
    </source>
</evidence>
<dbReference type="InterPro" id="IPR001736">
    <property type="entry name" value="PLipase_D/transphosphatidylase"/>
</dbReference>
<dbReference type="Pfam" id="PF13091">
    <property type="entry name" value="PLDc_2"/>
    <property type="match status" value="2"/>
</dbReference>
<dbReference type="GO" id="GO:0030572">
    <property type="term" value="F:phosphatidyltransferase activity"/>
    <property type="evidence" value="ECO:0007669"/>
    <property type="project" value="UniProtKB-ARBA"/>
</dbReference>
<dbReference type="PANTHER" id="PTHR21248:SF12">
    <property type="entry name" value="CARDIOLIPIN SYNTHASE C"/>
    <property type="match status" value="1"/>
</dbReference>
<dbReference type="SMART" id="SM00155">
    <property type="entry name" value="PLDc"/>
    <property type="match status" value="2"/>
</dbReference>
<evidence type="ECO:0000259" key="2">
    <source>
        <dbReference type="PROSITE" id="PS50035"/>
    </source>
</evidence>
<evidence type="ECO:0000256" key="1">
    <source>
        <dbReference type="SAM" id="SignalP"/>
    </source>
</evidence>
<dbReference type="PANTHER" id="PTHR21248">
    <property type="entry name" value="CARDIOLIPIN SYNTHASE"/>
    <property type="match status" value="1"/>
</dbReference>
<feature type="domain" description="PLD phosphodiesterase" evidence="2">
    <location>
        <begin position="163"/>
        <end position="190"/>
    </location>
</feature>
<feature type="chain" id="PRO_5043612573" evidence="1">
    <location>
        <begin position="22"/>
        <end position="515"/>
    </location>
</feature>
<feature type="domain" description="PLD phosphodiesterase" evidence="2">
    <location>
        <begin position="407"/>
        <end position="434"/>
    </location>
</feature>
<dbReference type="SUPFAM" id="SSF56024">
    <property type="entry name" value="Phospholipase D/nuclease"/>
    <property type="match status" value="2"/>
</dbReference>
<dbReference type="PROSITE" id="PS50035">
    <property type="entry name" value="PLD"/>
    <property type="match status" value="2"/>
</dbReference>
<dbReference type="RefSeq" id="WP_168521647.1">
    <property type="nucleotide sequence ID" value="NZ_CALYLA010000018.1"/>
</dbReference>
<sequence length="515" mass="58550">MIKNFLCLFLCTLLVACSSLPDNTTPPSTALYQSDSSQLSVSVEEQRQKLGLASDETFMFLLETGVDSFVTRIALIEDAQESIDLQYYLFHSDLSGGLIVAALWQAAERGVRVRLLVDDIDLGGKDNSIERLNAHPNFEVRVFNPFVRGESRTIQYVTKLGKVTRRMHNKSFTVDGSVAILGGRNLADEYFTASEEVSFGDMDVVFAGESVKEVQQAFDLFWNNSLSYNIELLTDYRPQTSDLTALSASFDTFIKDNKKSQYVEAVNDDHFIELIKENEKVPYVGKTVVLYDDPRKIVSSRDKQEYNLAPKLHPYVTATKEELIIISPYFVPGKDGLELFQEIVDRGVKVKILTNSMMSNDVSLVHTGYSKYRKALLEMGVELHEIDSQELDELYELSNKKRPSNASKLSLHAKYYVMDRHLAFIGSFNLDPRSRNENTEIGILTKSEALGRYLAQKFDDYIDTVAFKLTLEDGDIVWTKMKEGKAIRYTKDPYSSWWDRTKNNMAKILPMESQL</sequence>
<proteinExistence type="predicted"/>
<dbReference type="CDD" id="cd09113">
    <property type="entry name" value="PLDc_ymdC_like_2"/>
    <property type="match status" value="1"/>
</dbReference>
<dbReference type="CDD" id="cd09111">
    <property type="entry name" value="PLDc_ymdC_like_1"/>
    <property type="match status" value="1"/>
</dbReference>
<dbReference type="AlphaFoldDB" id="A0AAX3TZ81"/>
<name>A0AAX3TZ81_9VIBR</name>
<dbReference type="GO" id="GO:0032049">
    <property type="term" value="P:cardiolipin biosynthetic process"/>
    <property type="evidence" value="ECO:0007669"/>
    <property type="project" value="UniProtKB-ARBA"/>
</dbReference>
<dbReference type="EMBL" id="CP118709">
    <property type="protein sequence ID" value="WGK80517.1"/>
    <property type="molecule type" value="Genomic_DNA"/>
</dbReference>